<feature type="domain" description="MATH" evidence="1">
    <location>
        <begin position="10"/>
        <end position="149"/>
    </location>
</feature>
<accession>A0AAV5JEV7</accession>
<dbReference type="PANTHER" id="PTHR46162">
    <property type="entry name" value="TRAF-LIKE FAMILY PROTEIN"/>
    <property type="match status" value="1"/>
</dbReference>
<dbReference type="Pfam" id="PF22486">
    <property type="entry name" value="MATH_2"/>
    <property type="match status" value="1"/>
</dbReference>
<dbReference type="AlphaFoldDB" id="A0AAV5JEV7"/>
<feature type="domain" description="MATH" evidence="1">
    <location>
        <begin position="151"/>
        <end position="245"/>
    </location>
</feature>
<dbReference type="InterPro" id="IPR008974">
    <property type="entry name" value="TRAF-like"/>
</dbReference>
<proteinExistence type="predicted"/>
<reference evidence="2 3" key="1">
    <citation type="journal article" date="2021" name="Commun. Biol.">
        <title>The genome of Shorea leprosula (Dipterocarpaceae) highlights the ecological relevance of drought in aseasonal tropical rainforests.</title>
        <authorList>
            <person name="Ng K.K.S."/>
            <person name="Kobayashi M.J."/>
            <person name="Fawcett J.A."/>
            <person name="Hatakeyama M."/>
            <person name="Paape T."/>
            <person name="Ng C.H."/>
            <person name="Ang C.C."/>
            <person name="Tnah L.H."/>
            <person name="Lee C.T."/>
            <person name="Nishiyama T."/>
            <person name="Sese J."/>
            <person name="O'Brien M.J."/>
            <person name="Copetti D."/>
            <person name="Mohd Noor M.I."/>
            <person name="Ong R.C."/>
            <person name="Putra M."/>
            <person name="Sireger I.Z."/>
            <person name="Indrioko S."/>
            <person name="Kosugi Y."/>
            <person name="Izuno A."/>
            <person name="Isagi Y."/>
            <person name="Lee S.L."/>
            <person name="Shimizu K.K."/>
        </authorList>
    </citation>
    <scope>NUCLEOTIDE SEQUENCE [LARGE SCALE GENOMIC DNA]</scope>
    <source>
        <strain evidence="2">214</strain>
    </source>
</reference>
<dbReference type="PANTHER" id="PTHR46162:SF2">
    <property type="entry name" value="ANKYRIN REPEAT-CONTAINING PROTEIN-RELATED"/>
    <property type="match status" value="1"/>
</dbReference>
<name>A0AAV5JEV7_9ROSI</name>
<sequence length="255" mass="28782">MEVGNRDRAPMHYLLKVESFSQLSELLSETIEKRCESTAFEAGGYKWKLVLYPVGDKARNGDGHVSLYLMIVETRTLPRGWTVHANFQFFVYDHVQDRFCTFEDSNAKVRCFHALKTELGFPRLLSLGDFKDPSNGYLVGDACVFGVQVVVQLYPKGNPERNSAGNLSMYLMLKDSTAESMLTCARFSLLIKNQRYYNDVSFTDTGTGSNFARGWGRAKVIPLSRLQNPTLGFLVDDTLVVEAKVETIFKLRSVS</sequence>
<dbReference type="CDD" id="cd00121">
    <property type="entry name" value="MATH"/>
    <property type="match status" value="1"/>
</dbReference>
<protein>
    <recommendedName>
        <fullName evidence="1">MATH domain-containing protein</fullName>
    </recommendedName>
</protein>
<dbReference type="EMBL" id="BPVZ01000032">
    <property type="protein sequence ID" value="GKV10565.1"/>
    <property type="molecule type" value="Genomic_DNA"/>
</dbReference>
<organism evidence="2 3">
    <name type="scientific">Rubroshorea leprosula</name>
    <dbReference type="NCBI Taxonomy" id="152421"/>
    <lineage>
        <taxon>Eukaryota</taxon>
        <taxon>Viridiplantae</taxon>
        <taxon>Streptophyta</taxon>
        <taxon>Embryophyta</taxon>
        <taxon>Tracheophyta</taxon>
        <taxon>Spermatophyta</taxon>
        <taxon>Magnoliopsida</taxon>
        <taxon>eudicotyledons</taxon>
        <taxon>Gunneridae</taxon>
        <taxon>Pentapetalae</taxon>
        <taxon>rosids</taxon>
        <taxon>malvids</taxon>
        <taxon>Malvales</taxon>
        <taxon>Dipterocarpaceae</taxon>
        <taxon>Rubroshorea</taxon>
    </lineage>
</organism>
<gene>
    <name evidence="2" type="ORF">SLEP1_g21909</name>
</gene>
<dbReference type="PROSITE" id="PS50144">
    <property type="entry name" value="MATH"/>
    <property type="match status" value="2"/>
</dbReference>
<dbReference type="Gene3D" id="2.60.210.10">
    <property type="entry name" value="Apoptosis, Tumor Necrosis Factor Receptor Associated Protein 2, Chain A"/>
    <property type="match status" value="2"/>
</dbReference>
<dbReference type="SMART" id="SM00061">
    <property type="entry name" value="MATH"/>
    <property type="match status" value="2"/>
</dbReference>
<dbReference type="InterPro" id="IPR002083">
    <property type="entry name" value="MATH/TRAF_dom"/>
</dbReference>
<dbReference type="Proteomes" id="UP001054252">
    <property type="component" value="Unassembled WGS sequence"/>
</dbReference>
<dbReference type="SUPFAM" id="SSF49599">
    <property type="entry name" value="TRAF domain-like"/>
    <property type="match status" value="2"/>
</dbReference>
<evidence type="ECO:0000259" key="1">
    <source>
        <dbReference type="PROSITE" id="PS50144"/>
    </source>
</evidence>
<evidence type="ECO:0000313" key="3">
    <source>
        <dbReference type="Proteomes" id="UP001054252"/>
    </source>
</evidence>
<evidence type="ECO:0000313" key="2">
    <source>
        <dbReference type="EMBL" id="GKV10565.1"/>
    </source>
</evidence>
<keyword evidence="3" id="KW-1185">Reference proteome</keyword>
<comment type="caution">
    <text evidence="2">The sequence shown here is derived from an EMBL/GenBank/DDBJ whole genome shotgun (WGS) entry which is preliminary data.</text>
</comment>